<dbReference type="EC" id="1.2.1.70" evidence="3 8"/>
<dbReference type="InterPro" id="IPR036343">
    <property type="entry name" value="GluRdtase_N_sf"/>
</dbReference>
<evidence type="ECO:0000256" key="10">
    <source>
        <dbReference type="PIRSR" id="PIRSR000445-3"/>
    </source>
</evidence>
<evidence type="ECO:0000256" key="12">
    <source>
        <dbReference type="RuleBase" id="RU000584"/>
    </source>
</evidence>
<evidence type="ECO:0000256" key="3">
    <source>
        <dbReference type="ARBA" id="ARBA00012970"/>
    </source>
</evidence>
<dbReference type="GO" id="GO:0019353">
    <property type="term" value="P:protoporphyrinogen IX biosynthetic process from glutamate"/>
    <property type="evidence" value="ECO:0007669"/>
    <property type="project" value="TreeGrafter"/>
</dbReference>
<evidence type="ECO:0000256" key="6">
    <source>
        <dbReference type="ARBA" id="ARBA00023244"/>
    </source>
</evidence>
<dbReference type="CDD" id="cd05213">
    <property type="entry name" value="NAD_bind_Glutamyl_tRNA_reduct"/>
    <property type="match status" value="1"/>
</dbReference>
<evidence type="ECO:0000256" key="2">
    <source>
        <dbReference type="ARBA" id="ARBA00005916"/>
    </source>
</evidence>
<dbReference type="Gene3D" id="3.30.460.30">
    <property type="entry name" value="Glutamyl-tRNA reductase, N-terminal domain"/>
    <property type="match status" value="1"/>
</dbReference>
<dbReference type="InterPro" id="IPR036291">
    <property type="entry name" value="NAD(P)-bd_dom_sf"/>
</dbReference>
<evidence type="ECO:0000256" key="1">
    <source>
        <dbReference type="ARBA" id="ARBA00005059"/>
    </source>
</evidence>
<comment type="miscellaneous">
    <text evidence="8">During catalysis, the active site Cys acts as a nucleophile attacking the alpha-carbonyl group of tRNA-bound glutamate with the formation of a thioester intermediate between enzyme and glutamate, and the concomitant release of tRNA(Glu). The thioester intermediate is finally reduced by direct hydride transfer from NADPH, to form the product GSA.</text>
</comment>
<dbReference type="SUPFAM" id="SSF69075">
    <property type="entry name" value="Glutamyl tRNA-reductase dimerization domain"/>
    <property type="match status" value="1"/>
</dbReference>
<feature type="binding site" evidence="8">
    <location>
        <position position="122"/>
    </location>
    <ligand>
        <name>substrate</name>
    </ligand>
</feature>
<feature type="binding site" evidence="8">
    <location>
        <begin position="116"/>
        <end position="118"/>
    </location>
    <ligand>
        <name>substrate</name>
    </ligand>
</feature>
<feature type="site" description="Important for activity" evidence="8 11">
    <location>
        <position position="101"/>
    </location>
</feature>
<comment type="similarity">
    <text evidence="2 8 12">Belongs to the glutamyl-tRNA reductase family.</text>
</comment>
<dbReference type="GO" id="GO:0008883">
    <property type="term" value="F:glutamyl-tRNA reductase activity"/>
    <property type="evidence" value="ECO:0007669"/>
    <property type="project" value="UniProtKB-UniRule"/>
</dbReference>
<reference evidence="16" key="1">
    <citation type="journal article" date="2023" name="Comput. Struct. Biotechnol. J.">
        <title>Discovery of a novel marine Bacteroidetes with a rich repertoire of carbohydrate-active enzymes.</title>
        <authorList>
            <person name="Chen B."/>
            <person name="Liu G."/>
            <person name="Chen Q."/>
            <person name="Wang H."/>
            <person name="Liu L."/>
            <person name="Tang K."/>
        </authorList>
    </citation>
    <scope>NUCLEOTIDE SEQUENCE</scope>
    <source>
        <strain evidence="16">TK19036</strain>
    </source>
</reference>
<evidence type="ECO:0000259" key="15">
    <source>
        <dbReference type="Pfam" id="PF05201"/>
    </source>
</evidence>
<dbReference type="HAMAP" id="MF_00087">
    <property type="entry name" value="Glu_tRNA_reductase"/>
    <property type="match status" value="1"/>
</dbReference>
<dbReference type="InterPro" id="IPR000343">
    <property type="entry name" value="4pyrrol_synth_GluRdtase"/>
</dbReference>
<comment type="catalytic activity">
    <reaction evidence="7 8 12">
        <text>(S)-4-amino-5-oxopentanoate + tRNA(Glu) + NADP(+) = L-glutamyl-tRNA(Glu) + NADPH + H(+)</text>
        <dbReference type="Rhea" id="RHEA:12344"/>
        <dbReference type="Rhea" id="RHEA-COMP:9663"/>
        <dbReference type="Rhea" id="RHEA-COMP:9680"/>
        <dbReference type="ChEBI" id="CHEBI:15378"/>
        <dbReference type="ChEBI" id="CHEBI:57501"/>
        <dbReference type="ChEBI" id="CHEBI:57783"/>
        <dbReference type="ChEBI" id="CHEBI:58349"/>
        <dbReference type="ChEBI" id="CHEBI:78442"/>
        <dbReference type="ChEBI" id="CHEBI:78520"/>
        <dbReference type="EC" id="1.2.1.70"/>
    </reaction>
</comment>
<dbReference type="InterPro" id="IPR015896">
    <property type="entry name" value="4pyrrol_synth_GluRdtase_dimer"/>
</dbReference>
<dbReference type="GO" id="GO:0050661">
    <property type="term" value="F:NADP binding"/>
    <property type="evidence" value="ECO:0007669"/>
    <property type="project" value="InterPro"/>
</dbReference>
<organism evidence="16">
    <name type="scientific">Roseihalotalea indica</name>
    <dbReference type="NCBI Taxonomy" id="2867963"/>
    <lineage>
        <taxon>Bacteria</taxon>
        <taxon>Pseudomonadati</taxon>
        <taxon>Bacteroidota</taxon>
        <taxon>Cytophagia</taxon>
        <taxon>Cytophagales</taxon>
        <taxon>Catalimonadaceae</taxon>
        <taxon>Roseihalotalea</taxon>
    </lineage>
</organism>
<feature type="domain" description="Tetrapyrrole biosynthesis glutamyl-tRNA reductase dimerisation" evidence="13">
    <location>
        <begin position="322"/>
        <end position="417"/>
    </location>
</feature>
<feature type="active site" description="Nucleophile" evidence="8 9">
    <location>
        <position position="52"/>
    </location>
</feature>
<evidence type="ECO:0000259" key="13">
    <source>
        <dbReference type="Pfam" id="PF00745"/>
    </source>
</evidence>
<gene>
    <name evidence="8 16" type="primary">hemA</name>
    <name evidence="16" type="ORF">K4G66_02595</name>
</gene>
<dbReference type="InterPro" id="IPR036453">
    <property type="entry name" value="GluRdtase_dimer_dom_sf"/>
</dbReference>
<dbReference type="InterPro" id="IPR015895">
    <property type="entry name" value="4pyrrol_synth_GluRdtase_N"/>
</dbReference>
<dbReference type="Pfam" id="PF01488">
    <property type="entry name" value="Shikimate_DH"/>
    <property type="match status" value="1"/>
</dbReference>
<dbReference type="SUPFAM" id="SSF51735">
    <property type="entry name" value="NAD(P)-binding Rossmann-fold domains"/>
    <property type="match status" value="1"/>
</dbReference>
<accession>A0AA49JGN4</accession>
<evidence type="ECO:0000313" key="16">
    <source>
        <dbReference type="EMBL" id="WKN37599.1"/>
    </source>
</evidence>
<evidence type="ECO:0000256" key="8">
    <source>
        <dbReference type="HAMAP-Rule" id="MF_00087"/>
    </source>
</evidence>
<reference evidence="16" key="2">
    <citation type="journal article" date="2024" name="Antonie Van Leeuwenhoek">
        <title>Roseihalotalea indica gen. nov., sp. nov., a halophilic Bacteroidetes from mesopelagic Southwest Indian Ocean with higher carbohydrate metabolic potential.</title>
        <authorList>
            <person name="Chen B."/>
            <person name="Zhang M."/>
            <person name="Lin D."/>
            <person name="Ye J."/>
            <person name="Tang K."/>
        </authorList>
    </citation>
    <scope>NUCLEOTIDE SEQUENCE</scope>
    <source>
        <strain evidence="16">TK19036</strain>
    </source>
</reference>
<feature type="binding site" evidence="8 10">
    <location>
        <begin position="191"/>
        <end position="196"/>
    </location>
    <ligand>
        <name>NADP(+)</name>
        <dbReference type="ChEBI" id="CHEBI:58349"/>
    </ligand>
</feature>
<evidence type="ECO:0000256" key="5">
    <source>
        <dbReference type="ARBA" id="ARBA00023002"/>
    </source>
</evidence>
<proteinExistence type="inferred from homology"/>
<dbReference type="PANTHER" id="PTHR43013:SF1">
    <property type="entry name" value="GLUTAMYL-TRNA REDUCTASE"/>
    <property type="match status" value="1"/>
</dbReference>
<evidence type="ECO:0000256" key="4">
    <source>
        <dbReference type="ARBA" id="ARBA00022857"/>
    </source>
</evidence>
<comment type="caution">
    <text evidence="8">Lacks conserved residue(s) required for the propagation of feature annotation.</text>
</comment>
<protein>
    <recommendedName>
        <fullName evidence="3 8">Glutamyl-tRNA reductase</fullName>
        <shortName evidence="8">GluTR</shortName>
        <ecNumber evidence="3 8">1.2.1.70</ecNumber>
    </recommendedName>
</protein>
<keyword evidence="5 8" id="KW-0560">Oxidoreductase</keyword>
<keyword evidence="4 8" id="KW-0521">NADP</keyword>
<sequence length="425" mass="47382">MHHLFKAISLTYKNSPVDIRENVALSADETAALLMKIKEFTSAQDVLVLSTCNRTELYYSHEEDISTSLIKLVGVVKGIDDIATYDTYFTRLNDSISAMRHLFQVAVGLEAQVVGDLQITNQVKRAYQASADANTAGPFLHRLLHTIFFTNKRVVQETGFRDGAASVSYAATELVNDLATQLSQPKILLVGLGEIGADVCKNLGESKNQPEEIILTNRTRAKAQEMADEYGFQTCDFSEVYEAIAQANIVISSVALPQPLITEDTLSNVALQSPTYFIDLSVPRSIDPAVSDLPGVMVYNIDDIRNKADQALEQRLAAVPDVKSIIEEALVELRGWAQEMEVSPTIQRLKNALEQIRQEEMARYLKEMDHQQAEHVEKITRSMMQKILKLPVLQLKAACKRGEAETLIDVLNDLFDLEKQPAKRV</sequence>
<evidence type="ECO:0000256" key="9">
    <source>
        <dbReference type="PIRSR" id="PIRSR000445-1"/>
    </source>
</evidence>
<comment type="subunit">
    <text evidence="8">Homodimer.</text>
</comment>
<dbReference type="NCBIfam" id="TIGR01035">
    <property type="entry name" value="hemA"/>
    <property type="match status" value="1"/>
</dbReference>
<dbReference type="EMBL" id="CP120682">
    <property type="protein sequence ID" value="WKN37599.1"/>
    <property type="molecule type" value="Genomic_DNA"/>
</dbReference>
<feature type="domain" description="Glutamyl-tRNA reductase N-terminal" evidence="15">
    <location>
        <begin position="8"/>
        <end position="158"/>
    </location>
</feature>
<comment type="pathway">
    <text evidence="1 8 12">Porphyrin-containing compound metabolism; protoporphyrin-IX biosynthesis; 5-aminolevulinate from L-glutamyl-tRNA(Glu): step 1/2.</text>
</comment>
<evidence type="ECO:0000256" key="11">
    <source>
        <dbReference type="PIRSR" id="PIRSR000445-4"/>
    </source>
</evidence>
<evidence type="ECO:0000259" key="14">
    <source>
        <dbReference type="Pfam" id="PF01488"/>
    </source>
</evidence>
<evidence type="ECO:0000256" key="7">
    <source>
        <dbReference type="ARBA" id="ARBA00047464"/>
    </source>
</evidence>
<dbReference type="Pfam" id="PF00745">
    <property type="entry name" value="GlutR_dimer"/>
    <property type="match status" value="1"/>
</dbReference>
<dbReference type="Pfam" id="PF05201">
    <property type="entry name" value="GlutR_N"/>
    <property type="match status" value="1"/>
</dbReference>
<dbReference type="AlphaFoldDB" id="A0AA49JGN4"/>
<dbReference type="InterPro" id="IPR006151">
    <property type="entry name" value="Shikm_DH/Glu-tRNA_Rdtase"/>
</dbReference>
<dbReference type="PANTHER" id="PTHR43013">
    <property type="entry name" value="GLUTAMYL-TRNA REDUCTASE"/>
    <property type="match status" value="1"/>
</dbReference>
<comment type="domain">
    <text evidence="8">Possesses an unusual extended V-shaped dimeric structure with each monomer consisting of three distinct domains arranged along a curved 'spinal' alpha-helix. The N-terminal catalytic domain specifically recognizes the glutamate moiety of the substrate. The second domain is the NADPH-binding domain, and the third C-terminal domain is responsible for dimerization.</text>
</comment>
<feature type="domain" description="Quinate/shikimate 5-dehydrogenase/glutamyl-tRNA reductase" evidence="14">
    <location>
        <begin position="174"/>
        <end position="305"/>
    </location>
</feature>
<name>A0AA49JGN4_9BACT</name>
<dbReference type="Gene3D" id="3.40.50.720">
    <property type="entry name" value="NAD(P)-binding Rossmann-like Domain"/>
    <property type="match status" value="1"/>
</dbReference>
<dbReference type="PIRSF" id="PIRSF000445">
    <property type="entry name" value="4pyrrol_synth_GluRdtase"/>
    <property type="match status" value="1"/>
</dbReference>
<keyword evidence="6 8" id="KW-0627">Porphyrin biosynthesis</keyword>
<feature type="binding site" evidence="8">
    <location>
        <begin position="51"/>
        <end position="54"/>
    </location>
    <ligand>
        <name>substrate</name>
    </ligand>
</feature>
<comment type="function">
    <text evidence="8">Catalyzes the NADPH-dependent reduction of glutamyl-tRNA(Glu) to glutamate 1-semialdehyde (GSA).</text>
</comment>
<dbReference type="SUPFAM" id="SSF69742">
    <property type="entry name" value="Glutamyl tRNA-reductase catalytic, N-terminal domain"/>
    <property type="match status" value="1"/>
</dbReference>